<accession>A0A4S8JXV3</accession>
<name>A0A4S8JXV3_MUSBA</name>
<comment type="caution">
    <text evidence="2">The sequence shown here is derived from an EMBL/GenBank/DDBJ whole genome shotgun (WGS) entry which is preliminary data.</text>
</comment>
<organism evidence="2 3">
    <name type="scientific">Musa balbisiana</name>
    <name type="common">Banana</name>
    <dbReference type="NCBI Taxonomy" id="52838"/>
    <lineage>
        <taxon>Eukaryota</taxon>
        <taxon>Viridiplantae</taxon>
        <taxon>Streptophyta</taxon>
        <taxon>Embryophyta</taxon>
        <taxon>Tracheophyta</taxon>
        <taxon>Spermatophyta</taxon>
        <taxon>Magnoliopsida</taxon>
        <taxon>Liliopsida</taxon>
        <taxon>Zingiberales</taxon>
        <taxon>Musaceae</taxon>
        <taxon>Musa</taxon>
    </lineage>
</organism>
<dbReference type="AlphaFoldDB" id="A0A4S8JXV3"/>
<evidence type="ECO:0000313" key="3">
    <source>
        <dbReference type="Proteomes" id="UP000317650"/>
    </source>
</evidence>
<dbReference type="PANTHER" id="PTHR35732:SF1">
    <property type="entry name" value="OS10G0545100 PROTEIN"/>
    <property type="match status" value="1"/>
</dbReference>
<feature type="compositionally biased region" description="Low complexity" evidence="1">
    <location>
        <begin position="8"/>
        <end position="20"/>
    </location>
</feature>
<dbReference type="Proteomes" id="UP000317650">
    <property type="component" value="Chromosome 5"/>
</dbReference>
<sequence>MATTVTVSSFKFPSSSGRSYSTQENITSVIASSYASTSLVSLPKVSISAASLRRRRNLPGASSEGIPTELAEDPKFVPLSADDPIYGPPALLLMGFEEDEMEKVFVFLSSLFRVQVIYCTEDMIKQTVWDAMHTEQINLVDVKIAKSLPRLCILSGLSGEEMIMFIDAFPETGLQPAVFAALVPNSADKLLGDVIDEIMGDNEMMISAVRKAVKLVLATIPSLYGTN</sequence>
<dbReference type="InterPro" id="IPR016621">
    <property type="entry name" value="UCP014543"/>
</dbReference>
<protein>
    <submittedName>
        <fullName evidence="2">Uncharacterized protein</fullName>
    </submittedName>
</protein>
<proteinExistence type="predicted"/>
<gene>
    <name evidence="2" type="ORF">C4D60_Mb05t21630</name>
</gene>
<evidence type="ECO:0000313" key="2">
    <source>
        <dbReference type="EMBL" id="THU67152.1"/>
    </source>
</evidence>
<dbReference type="EMBL" id="PYDT01000003">
    <property type="protein sequence ID" value="THU67152.1"/>
    <property type="molecule type" value="Genomic_DNA"/>
</dbReference>
<dbReference type="Pfam" id="PF12646">
    <property type="entry name" value="DUF3783"/>
    <property type="match status" value="1"/>
</dbReference>
<dbReference type="PANTHER" id="PTHR35732">
    <property type="entry name" value="OS10G0545100 PROTEIN"/>
    <property type="match status" value="1"/>
</dbReference>
<feature type="region of interest" description="Disordered" evidence="1">
    <location>
        <begin position="1"/>
        <end position="20"/>
    </location>
</feature>
<keyword evidence="3" id="KW-1185">Reference proteome</keyword>
<reference evidence="2 3" key="1">
    <citation type="journal article" date="2019" name="Nat. Plants">
        <title>Genome sequencing of Musa balbisiana reveals subgenome evolution and function divergence in polyploid bananas.</title>
        <authorList>
            <person name="Yao X."/>
        </authorList>
    </citation>
    <scope>NUCLEOTIDE SEQUENCE [LARGE SCALE GENOMIC DNA]</scope>
    <source>
        <strain evidence="3">cv. DH-PKW</strain>
        <tissue evidence="2">Leaves</tissue>
    </source>
</reference>
<evidence type="ECO:0000256" key="1">
    <source>
        <dbReference type="SAM" id="MobiDB-lite"/>
    </source>
</evidence>